<proteinExistence type="predicted"/>
<evidence type="ECO:0000256" key="2">
    <source>
        <dbReference type="ARBA" id="ARBA00022692"/>
    </source>
</evidence>
<evidence type="ECO:0000313" key="7">
    <source>
        <dbReference type="Proteomes" id="UP000800235"/>
    </source>
</evidence>
<evidence type="ECO:0000313" key="6">
    <source>
        <dbReference type="EMBL" id="KAF2434402.1"/>
    </source>
</evidence>
<dbReference type="InterPro" id="IPR037673">
    <property type="entry name" value="MSC/AndL"/>
</dbReference>
<dbReference type="OrthoDB" id="10010920at2759"/>
<name>A0A9P4NZC2_9PEZI</name>
<keyword evidence="3 5" id="KW-1133">Transmembrane helix</keyword>
<evidence type="ECO:0000256" key="3">
    <source>
        <dbReference type="ARBA" id="ARBA00022989"/>
    </source>
</evidence>
<protein>
    <submittedName>
        <fullName evidence="6">Gated mechanosensitive channel</fullName>
    </submittedName>
</protein>
<evidence type="ECO:0000256" key="4">
    <source>
        <dbReference type="ARBA" id="ARBA00023136"/>
    </source>
</evidence>
<dbReference type="Pfam" id="PF01741">
    <property type="entry name" value="MscL"/>
    <property type="match status" value="1"/>
</dbReference>
<dbReference type="InterPro" id="IPR036019">
    <property type="entry name" value="MscL_channel"/>
</dbReference>
<evidence type="ECO:0000256" key="5">
    <source>
        <dbReference type="SAM" id="Phobius"/>
    </source>
</evidence>
<evidence type="ECO:0000256" key="1">
    <source>
        <dbReference type="ARBA" id="ARBA00004141"/>
    </source>
</evidence>
<dbReference type="AlphaFoldDB" id="A0A9P4NZC2"/>
<dbReference type="EMBL" id="MU007016">
    <property type="protein sequence ID" value="KAF2434402.1"/>
    <property type="molecule type" value="Genomic_DNA"/>
</dbReference>
<comment type="subcellular location">
    <subcellularLocation>
        <location evidence="1">Membrane</location>
        <topology evidence="1">Multi-pass membrane protein</topology>
    </subcellularLocation>
</comment>
<dbReference type="PANTHER" id="PTHR30266:SF2">
    <property type="entry name" value="LARGE-CONDUCTANCE MECHANOSENSITIVE CHANNEL"/>
    <property type="match status" value="1"/>
</dbReference>
<dbReference type="Gene3D" id="1.10.1200.120">
    <property type="entry name" value="Large-conductance mechanosensitive channel, MscL, domain 1"/>
    <property type="match status" value="1"/>
</dbReference>
<organism evidence="6 7">
    <name type="scientific">Tothia fuscella</name>
    <dbReference type="NCBI Taxonomy" id="1048955"/>
    <lineage>
        <taxon>Eukaryota</taxon>
        <taxon>Fungi</taxon>
        <taxon>Dikarya</taxon>
        <taxon>Ascomycota</taxon>
        <taxon>Pezizomycotina</taxon>
        <taxon>Dothideomycetes</taxon>
        <taxon>Pleosporomycetidae</taxon>
        <taxon>Venturiales</taxon>
        <taxon>Cylindrosympodiaceae</taxon>
        <taxon>Tothia</taxon>
    </lineage>
</organism>
<sequence>MPRLDDRAPGSGSRSGSDYSFHDLERDVTTRWASAWDSFSNFALRDNVLEVAVGLILAAAFSAVANSLVTDIILPIISLLPFIDKNLNQKFVTLRRGQTKKIPYNTIQQALDDGAIVWPYGSFLDKVLRFLLIALALFTIAKTYSWAAGDNIVKKQVKCKYCRKYISDKAKRCVNCTTWQDGREEKSVTTAT</sequence>
<dbReference type="SUPFAM" id="SSF81330">
    <property type="entry name" value="Gated mechanosensitive channel"/>
    <property type="match status" value="1"/>
</dbReference>
<feature type="transmembrane region" description="Helical" evidence="5">
    <location>
        <begin position="51"/>
        <end position="80"/>
    </location>
</feature>
<gene>
    <name evidence="6" type="ORF">EJ08DRAFT_668317</name>
</gene>
<keyword evidence="7" id="KW-1185">Reference proteome</keyword>
<keyword evidence="4 5" id="KW-0472">Membrane</keyword>
<accession>A0A9P4NZC2</accession>
<reference evidence="6" key="1">
    <citation type="journal article" date="2020" name="Stud. Mycol.">
        <title>101 Dothideomycetes genomes: a test case for predicting lifestyles and emergence of pathogens.</title>
        <authorList>
            <person name="Haridas S."/>
            <person name="Albert R."/>
            <person name="Binder M."/>
            <person name="Bloem J."/>
            <person name="Labutti K."/>
            <person name="Salamov A."/>
            <person name="Andreopoulos B."/>
            <person name="Baker S."/>
            <person name="Barry K."/>
            <person name="Bills G."/>
            <person name="Bluhm B."/>
            <person name="Cannon C."/>
            <person name="Castanera R."/>
            <person name="Culley D."/>
            <person name="Daum C."/>
            <person name="Ezra D."/>
            <person name="Gonzalez J."/>
            <person name="Henrissat B."/>
            <person name="Kuo A."/>
            <person name="Liang C."/>
            <person name="Lipzen A."/>
            <person name="Lutzoni F."/>
            <person name="Magnuson J."/>
            <person name="Mondo S."/>
            <person name="Nolan M."/>
            <person name="Ohm R."/>
            <person name="Pangilinan J."/>
            <person name="Park H.-J."/>
            <person name="Ramirez L."/>
            <person name="Alfaro M."/>
            <person name="Sun H."/>
            <person name="Tritt A."/>
            <person name="Yoshinaga Y."/>
            <person name="Zwiers L.-H."/>
            <person name="Turgeon B."/>
            <person name="Goodwin S."/>
            <person name="Spatafora J."/>
            <person name="Crous P."/>
            <person name="Grigoriev I."/>
        </authorList>
    </citation>
    <scope>NUCLEOTIDE SEQUENCE</scope>
    <source>
        <strain evidence="6">CBS 130266</strain>
    </source>
</reference>
<dbReference type="PANTHER" id="PTHR30266">
    <property type="entry name" value="MECHANOSENSITIVE CHANNEL MSCL"/>
    <property type="match status" value="1"/>
</dbReference>
<dbReference type="GO" id="GO:0016020">
    <property type="term" value="C:membrane"/>
    <property type="evidence" value="ECO:0007669"/>
    <property type="project" value="UniProtKB-SubCell"/>
</dbReference>
<dbReference type="Proteomes" id="UP000800235">
    <property type="component" value="Unassembled WGS sequence"/>
</dbReference>
<comment type="caution">
    <text evidence="6">The sequence shown here is derived from an EMBL/GenBank/DDBJ whole genome shotgun (WGS) entry which is preliminary data.</text>
</comment>
<dbReference type="GO" id="GO:0008381">
    <property type="term" value="F:mechanosensitive monoatomic ion channel activity"/>
    <property type="evidence" value="ECO:0007669"/>
    <property type="project" value="TreeGrafter"/>
</dbReference>
<feature type="transmembrane region" description="Helical" evidence="5">
    <location>
        <begin position="127"/>
        <end position="147"/>
    </location>
</feature>
<keyword evidence="2 5" id="KW-0812">Transmembrane</keyword>